<feature type="coiled-coil region" evidence="1">
    <location>
        <begin position="190"/>
        <end position="243"/>
    </location>
</feature>
<organism evidence="3 4">
    <name type="scientific">Vitrella brassicaformis (strain CCMP3155)</name>
    <dbReference type="NCBI Taxonomy" id="1169540"/>
    <lineage>
        <taxon>Eukaryota</taxon>
        <taxon>Sar</taxon>
        <taxon>Alveolata</taxon>
        <taxon>Colpodellida</taxon>
        <taxon>Vitrellaceae</taxon>
        <taxon>Vitrella</taxon>
    </lineage>
</organism>
<keyword evidence="4" id="KW-1185">Reference proteome</keyword>
<feature type="compositionally biased region" description="Basic and acidic residues" evidence="2">
    <location>
        <begin position="25"/>
        <end position="40"/>
    </location>
</feature>
<evidence type="ECO:0000313" key="3">
    <source>
        <dbReference type="EMBL" id="CEM39227.1"/>
    </source>
</evidence>
<dbReference type="AlphaFoldDB" id="A0A0G4H5V5"/>
<dbReference type="GO" id="GO:0016460">
    <property type="term" value="C:myosin II complex"/>
    <property type="evidence" value="ECO:0007669"/>
    <property type="project" value="TreeGrafter"/>
</dbReference>
<dbReference type="PANTHER" id="PTHR45615:SF40">
    <property type="entry name" value="MYOSIN HEAVY CHAIN, NON-MUSCLE"/>
    <property type="match status" value="1"/>
</dbReference>
<feature type="compositionally biased region" description="Low complexity" evidence="2">
    <location>
        <begin position="716"/>
        <end position="731"/>
    </location>
</feature>
<reference evidence="3 4" key="1">
    <citation type="submission" date="2014-11" db="EMBL/GenBank/DDBJ databases">
        <authorList>
            <person name="Zhu J."/>
            <person name="Qi W."/>
            <person name="Song R."/>
        </authorList>
    </citation>
    <scope>NUCLEOTIDE SEQUENCE [LARGE SCALE GENOMIC DNA]</scope>
</reference>
<feature type="compositionally biased region" description="Polar residues" evidence="2">
    <location>
        <begin position="598"/>
        <end position="612"/>
    </location>
</feature>
<dbReference type="GO" id="GO:0005737">
    <property type="term" value="C:cytoplasm"/>
    <property type="evidence" value="ECO:0007669"/>
    <property type="project" value="TreeGrafter"/>
</dbReference>
<feature type="region of interest" description="Disordered" evidence="2">
    <location>
        <begin position="675"/>
        <end position="752"/>
    </location>
</feature>
<feature type="region of interest" description="Disordered" evidence="2">
    <location>
        <begin position="131"/>
        <end position="166"/>
    </location>
</feature>
<sequence>MFSRPQGLPGVILTRGRAKGSLLRKVTEEETAETDRHESIRSGVADSLLDDIQEERARHSSVFSSKLQRERKRRSTVLEEQRRKTMDEVTAEQTRRTQETERQRQQEEQEREMKAKEETYIARIAELERQLQEERRKAHDNDKATQTTFPEPQTADTQPDTVEAEERHAAELRALEKEQTHLQHTLIHERDQHREALKALQADFDRQLENERKRCHANLQHQAAFYERRMHRLEGRIAHLQKQLPLCGAPPSSGSVDSPPPEPAASLLDGHVCTMALDAPIPQRPANNRKSVPSASLGGRNEPEKPSPCQSPPTRTFQPEGGSRPSLSDKSKTQELQAIRPAPPARSSTAVGPETSQKGHHHPSMERHLYRLDLPSLRPKQESDTATDTPLLEAERTQGEQPAASHQHQETADAEMSASASAERTEEPSAGMSSVGDPHVRGDILALPVDPTALASKQDESTVAMEPSPPSLSAKQHHEMAAVELPVHGDLVVDYPYDAIAEPTELKRRLRHALAKAVAIEVDRINVIDLLPGSVIVRVEISPSSGGRKSSDVLSTLQQQIKDKQSALYQHVRSLLMDSSSRTQRRYMLAAELPILRPSNSSHDAGTSLRSQSLPAPAATGGPARAALAASPPKRTDSFPTARITPVPGTIYMRTQPGRIARVFLKRVRPNVATDDAKMVDKTRGEKQDEADAQRDDQGEEESPLRRNGGRQGSRTPPQAQQSQPQTPLQAEPRHVTTHKGRETVPEAARPQTDIFPTTSLQNALDELMAKEQEGNEGEKAILASHPPASSIEETHIALAADLEIQRFLSRRQLDESSMEQLQDIRERLQTMKREGEAWLAVGNSQGGIDE</sequence>
<dbReference type="VEuPathDB" id="CryptoDB:Vbra_6648"/>
<keyword evidence="1" id="KW-0175">Coiled coil</keyword>
<dbReference type="PANTHER" id="PTHR45615">
    <property type="entry name" value="MYOSIN HEAVY CHAIN, NON-MUSCLE"/>
    <property type="match status" value="1"/>
</dbReference>
<dbReference type="Proteomes" id="UP000041254">
    <property type="component" value="Unassembled WGS sequence"/>
</dbReference>
<dbReference type="GO" id="GO:0051015">
    <property type="term" value="F:actin filament binding"/>
    <property type="evidence" value="ECO:0007669"/>
    <property type="project" value="TreeGrafter"/>
</dbReference>
<dbReference type="GO" id="GO:0032982">
    <property type="term" value="C:myosin filament"/>
    <property type="evidence" value="ECO:0007669"/>
    <property type="project" value="TreeGrafter"/>
</dbReference>
<evidence type="ECO:0000256" key="2">
    <source>
        <dbReference type="SAM" id="MobiDB-lite"/>
    </source>
</evidence>
<feature type="compositionally biased region" description="Polar residues" evidence="2">
    <location>
        <begin position="346"/>
        <end position="356"/>
    </location>
</feature>
<name>A0A0G4H5V5_VITBC</name>
<feature type="compositionally biased region" description="Basic and acidic residues" evidence="2">
    <location>
        <begin position="675"/>
        <end position="697"/>
    </location>
</feature>
<dbReference type="EMBL" id="CDMY01001028">
    <property type="protein sequence ID" value="CEM39227.1"/>
    <property type="molecule type" value="Genomic_DNA"/>
</dbReference>
<feature type="compositionally biased region" description="Polar residues" evidence="2">
    <location>
        <begin position="285"/>
        <end position="294"/>
    </location>
</feature>
<feature type="compositionally biased region" description="Basic and acidic residues" evidence="2">
    <location>
        <begin position="76"/>
        <end position="116"/>
    </location>
</feature>
<feature type="region of interest" description="Disordered" evidence="2">
    <location>
        <begin position="457"/>
        <end position="476"/>
    </location>
</feature>
<feature type="region of interest" description="Disordered" evidence="2">
    <location>
        <begin position="1"/>
        <end position="116"/>
    </location>
</feature>
<dbReference type="InParanoid" id="A0A0G4H5V5"/>
<gene>
    <name evidence="3" type="ORF">Vbra_6648</name>
</gene>
<feature type="compositionally biased region" description="Polar residues" evidence="2">
    <location>
        <begin position="144"/>
        <end position="160"/>
    </location>
</feature>
<feature type="region of interest" description="Disordered" evidence="2">
    <location>
        <begin position="245"/>
        <end position="267"/>
    </location>
</feature>
<feature type="compositionally biased region" description="Low complexity" evidence="2">
    <location>
        <begin position="613"/>
        <end position="633"/>
    </location>
</feature>
<feature type="region of interest" description="Disordered" evidence="2">
    <location>
        <begin position="279"/>
        <end position="443"/>
    </location>
</feature>
<feature type="compositionally biased region" description="Basic and acidic residues" evidence="2">
    <location>
        <begin position="732"/>
        <end position="745"/>
    </location>
</feature>
<evidence type="ECO:0000313" key="4">
    <source>
        <dbReference type="Proteomes" id="UP000041254"/>
    </source>
</evidence>
<accession>A0A0G4H5V5</accession>
<feature type="compositionally biased region" description="Basic and acidic residues" evidence="2">
    <location>
        <begin position="131"/>
        <end position="143"/>
    </location>
</feature>
<protein>
    <submittedName>
        <fullName evidence="3">Uncharacterized protein</fullName>
    </submittedName>
</protein>
<feature type="region of interest" description="Disordered" evidence="2">
    <location>
        <begin position="598"/>
        <end position="644"/>
    </location>
</feature>
<proteinExistence type="predicted"/>
<evidence type="ECO:0000256" key="1">
    <source>
        <dbReference type="SAM" id="Coils"/>
    </source>
</evidence>
<dbReference type="GO" id="GO:0000146">
    <property type="term" value="F:microfilament motor activity"/>
    <property type="evidence" value="ECO:0007669"/>
    <property type="project" value="TreeGrafter"/>
</dbReference>